<feature type="transmembrane region" description="Helical" evidence="1">
    <location>
        <begin position="46"/>
        <end position="65"/>
    </location>
</feature>
<organism evidence="2 3">
    <name type="scientific">Neocallimastix californiae</name>
    <dbReference type="NCBI Taxonomy" id="1754190"/>
    <lineage>
        <taxon>Eukaryota</taxon>
        <taxon>Fungi</taxon>
        <taxon>Fungi incertae sedis</taxon>
        <taxon>Chytridiomycota</taxon>
        <taxon>Chytridiomycota incertae sedis</taxon>
        <taxon>Neocallimastigomycetes</taxon>
        <taxon>Neocallimastigales</taxon>
        <taxon>Neocallimastigaceae</taxon>
        <taxon>Neocallimastix</taxon>
    </lineage>
</organism>
<keyword evidence="3" id="KW-1185">Reference proteome</keyword>
<sequence length="137" mass="15632">MEIINSIIHPQKFLGLTDLRIGTMILAFVNFVFILVNFSSPGSWKWIITLVITILSLICTGFGCWGAYKNSLQHVTWYFYYTFVNLIFSIYYCISYILSLSIFNFIVSLIYLVVAIYTLCVVKGYTDNISSGDTTVV</sequence>
<feature type="transmembrane region" description="Helical" evidence="1">
    <location>
        <begin position="103"/>
        <end position="122"/>
    </location>
</feature>
<comment type="caution">
    <text evidence="2">The sequence shown here is derived from an EMBL/GenBank/DDBJ whole genome shotgun (WGS) entry which is preliminary data.</text>
</comment>
<evidence type="ECO:0000256" key="1">
    <source>
        <dbReference type="SAM" id="Phobius"/>
    </source>
</evidence>
<evidence type="ECO:0008006" key="4">
    <source>
        <dbReference type="Google" id="ProtNLM"/>
    </source>
</evidence>
<feature type="transmembrane region" description="Helical" evidence="1">
    <location>
        <begin position="21"/>
        <end position="40"/>
    </location>
</feature>
<protein>
    <recommendedName>
        <fullName evidence="4">MARVEL domain-containing protein</fullName>
    </recommendedName>
</protein>
<dbReference type="AlphaFoldDB" id="A0A1Y2FB47"/>
<dbReference type="OrthoDB" id="10450236at2759"/>
<evidence type="ECO:0000313" key="2">
    <source>
        <dbReference type="EMBL" id="ORY80085.1"/>
    </source>
</evidence>
<keyword evidence="1" id="KW-1133">Transmembrane helix</keyword>
<dbReference type="Proteomes" id="UP000193920">
    <property type="component" value="Unassembled WGS sequence"/>
</dbReference>
<reference evidence="2 3" key="1">
    <citation type="submission" date="2016-08" db="EMBL/GenBank/DDBJ databases">
        <title>A Parts List for Fungal Cellulosomes Revealed by Comparative Genomics.</title>
        <authorList>
            <consortium name="DOE Joint Genome Institute"/>
            <person name="Haitjema C.H."/>
            <person name="Gilmore S.P."/>
            <person name="Henske J.K."/>
            <person name="Solomon K.V."/>
            <person name="De Groot R."/>
            <person name="Kuo A."/>
            <person name="Mondo S.J."/>
            <person name="Salamov A.A."/>
            <person name="Labutti K."/>
            <person name="Zhao Z."/>
            <person name="Chiniquy J."/>
            <person name="Barry K."/>
            <person name="Brewer H.M."/>
            <person name="Purvine S.O."/>
            <person name="Wright A.T."/>
            <person name="Boxma B."/>
            <person name="Van Alen T."/>
            <person name="Hackstein J.H."/>
            <person name="Baker S.E."/>
            <person name="Grigoriev I.V."/>
            <person name="O'Malley M.A."/>
        </authorList>
    </citation>
    <scope>NUCLEOTIDE SEQUENCE [LARGE SCALE GENOMIC DNA]</scope>
    <source>
        <strain evidence="2 3">G1</strain>
    </source>
</reference>
<evidence type="ECO:0000313" key="3">
    <source>
        <dbReference type="Proteomes" id="UP000193920"/>
    </source>
</evidence>
<dbReference type="EMBL" id="MCOG01000013">
    <property type="protein sequence ID" value="ORY80085.1"/>
    <property type="molecule type" value="Genomic_DNA"/>
</dbReference>
<keyword evidence="1" id="KW-0472">Membrane</keyword>
<gene>
    <name evidence="2" type="ORF">LY90DRAFT_38831</name>
</gene>
<name>A0A1Y2FB47_9FUNG</name>
<feature type="transmembrane region" description="Helical" evidence="1">
    <location>
        <begin position="77"/>
        <end position="97"/>
    </location>
</feature>
<keyword evidence="1" id="KW-0812">Transmembrane</keyword>
<accession>A0A1Y2FB47</accession>
<proteinExistence type="predicted"/>